<dbReference type="GO" id="GO:0016740">
    <property type="term" value="F:transferase activity"/>
    <property type="evidence" value="ECO:0007669"/>
    <property type="project" value="UniProtKB-KW"/>
</dbReference>
<sequence length="391" mass="45025">MPENGVWWTDRTKMVGIVDHTDGIQEWTSQYSVERKGQITPTVLIDGLFMAVNPSNLEHYFDEDFKGFHHYDTSFCLPNYLDGCNIGVTTDIRILHKSVGQTNQQWEESRKQLAEKYKDELPISVLPDFEDFDIELTSKPKVTVIIPTKNNLKYIINNINSWNNVVEYDNYEIIIADTGSQPEVFETYKSLLNSRIKLIKYNYYNFAKINNDVVKNHVSDDTELLLFCNDDIVLLNDALSRCVQIYNENKDTVGTIGIRLHYGDSSIQHNGITLSMNDDRLMISHKDIKKINNYSTDVNYNSIGNTGGFLLIKKKLFKSFDGFNEDYIECLEDVELNLRCKSLGLKNITVSDAVAIHYESISRNKISGGNERFVEDYKKLLVFINENNINL</sequence>
<dbReference type="Proteomes" id="UP000680365">
    <property type="component" value="Unassembled WGS sequence"/>
</dbReference>
<dbReference type="Pfam" id="PF00535">
    <property type="entry name" value="Glycos_transf_2"/>
    <property type="match status" value="1"/>
</dbReference>
<evidence type="ECO:0000259" key="2">
    <source>
        <dbReference type="Pfam" id="PF13712"/>
    </source>
</evidence>
<dbReference type="InterPro" id="IPR059123">
    <property type="entry name" value="StrF_dom"/>
</dbReference>
<comment type="caution">
    <text evidence="3">The sequence shown here is derived from an EMBL/GenBank/DDBJ whole genome shotgun (WGS) entry which is preliminary data.</text>
</comment>
<dbReference type="PANTHER" id="PTHR43179:SF7">
    <property type="entry name" value="RHAMNOSYLTRANSFERASE WBBL"/>
    <property type="match status" value="1"/>
</dbReference>
<proteinExistence type="predicted"/>
<keyword evidence="4" id="KW-1185">Reference proteome</keyword>
<feature type="domain" description="Glycosyltransferase 2-like" evidence="1">
    <location>
        <begin position="143"/>
        <end position="286"/>
    </location>
</feature>
<dbReference type="EMBL" id="JAEDAM010000043">
    <property type="protein sequence ID" value="MBS8122126.1"/>
    <property type="molecule type" value="Genomic_DNA"/>
</dbReference>
<dbReference type="SUPFAM" id="SSF53448">
    <property type="entry name" value="Nucleotide-diphospho-sugar transferases"/>
    <property type="match status" value="1"/>
</dbReference>
<protein>
    <submittedName>
        <fullName evidence="3">Glycosyl transferase, group 2 family protein</fullName>
    </submittedName>
</protein>
<organism evidence="3 4">
    <name type="scientific">Candidatus Vampirococcus lugosii</name>
    <dbReference type="NCBI Taxonomy" id="2789015"/>
    <lineage>
        <taxon>Bacteria</taxon>
        <taxon>Candidatus Absconditibacteriota</taxon>
        <taxon>Vampirococcus</taxon>
    </lineage>
</organism>
<keyword evidence="3" id="KW-0808">Transferase</keyword>
<reference evidence="3 4" key="1">
    <citation type="journal article" date="2021" name="Nat. Commun.">
        <title>Reductive evolution and unique predatory mode in the CPR bacterium Vampirococcus lugosii.</title>
        <authorList>
            <person name="Moreira D."/>
            <person name="Zivanovic Y."/>
            <person name="Lopez-Archilla A.I."/>
            <person name="Iniesto M."/>
            <person name="Lopez-Garcia P."/>
        </authorList>
    </citation>
    <scope>NUCLEOTIDE SEQUENCE [LARGE SCALE GENOMIC DNA]</scope>
    <source>
        <strain evidence="3">Chiprana</strain>
    </source>
</reference>
<name>A0ABS5QLQ1_9BACT</name>
<dbReference type="InterPro" id="IPR029044">
    <property type="entry name" value="Nucleotide-diphossugar_trans"/>
</dbReference>
<dbReference type="Gene3D" id="3.90.550.10">
    <property type="entry name" value="Spore Coat Polysaccharide Biosynthesis Protein SpsA, Chain A"/>
    <property type="match status" value="2"/>
</dbReference>
<evidence type="ECO:0000313" key="4">
    <source>
        <dbReference type="Proteomes" id="UP000680365"/>
    </source>
</evidence>
<evidence type="ECO:0000259" key="1">
    <source>
        <dbReference type="Pfam" id="PF00535"/>
    </source>
</evidence>
<evidence type="ECO:0000313" key="3">
    <source>
        <dbReference type="EMBL" id="MBS8122126.1"/>
    </source>
</evidence>
<dbReference type="PANTHER" id="PTHR43179">
    <property type="entry name" value="RHAMNOSYLTRANSFERASE WBBL"/>
    <property type="match status" value="1"/>
</dbReference>
<accession>A0ABS5QLQ1</accession>
<feature type="domain" description="Streptomycin biosynthesis protein StrF" evidence="2">
    <location>
        <begin position="1"/>
        <end position="117"/>
    </location>
</feature>
<dbReference type="InterPro" id="IPR001173">
    <property type="entry name" value="Glyco_trans_2-like"/>
</dbReference>
<gene>
    <name evidence="3" type="ORF">VAMP_119n77</name>
</gene>
<dbReference type="Pfam" id="PF13712">
    <property type="entry name" value="Glyco_tranf_2_5"/>
    <property type="match status" value="1"/>
</dbReference>